<organism evidence="3">
    <name type="scientific">Nannochloropsis oceanica</name>
    <dbReference type="NCBI Taxonomy" id="145522"/>
    <lineage>
        <taxon>Eukaryota</taxon>
        <taxon>Sar</taxon>
        <taxon>Stramenopiles</taxon>
        <taxon>Ochrophyta</taxon>
        <taxon>Eustigmatophyceae</taxon>
        <taxon>Eustigmatales</taxon>
        <taxon>Monodopsidaceae</taxon>
        <taxon>Nannochloropsis</taxon>
    </lineage>
</organism>
<evidence type="ECO:0000313" key="3">
    <source>
        <dbReference type="PDB" id="6J2Y"/>
    </source>
</evidence>
<dbReference type="Gene3D" id="2.170.150.10">
    <property type="entry name" value="Metal Binding Protein, Guanine Nucleotide Exchange Factor, Chain A"/>
    <property type="match status" value="1"/>
</dbReference>
<dbReference type="InterPro" id="IPR018105">
    <property type="entry name" value="Translational_control_tumour_p"/>
</dbReference>
<accession>A0A4V8H021</accession>
<comment type="similarity">
    <text evidence="1">Belongs to the TCTP family.</text>
</comment>
<dbReference type="InterPro" id="IPR011057">
    <property type="entry name" value="Mss4-like_sf"/>
</dbReference>
<evidence type="ECO:0000259" key="2">
    <source>
        <dbReference type="PROSITE" id="PS51797"/>
    </source>
</evidence>
<reference evidence="3 4" key="1">
    <citation type="journal article" date="2019" name="Arch. Biochem. Biophys.">
        <title>Solution structure of a unicellular microalgae-derived translationally controlled tumor protein revealed both conserved features and structural diversity.</title>
        <authorList>
            <person name="Yao X."/>
            <person name="Liu Y.J."/>
            <person name="Cui Q."/>
            <person name="Feng Y."/>
        </authorList>
    </citation>
    <scope>STRUCTURE BY NMR</scope>
</reference>
<dbReference type="PDB" id="6J2Y">
    <property type="method" value="NMR"/>
    <property type="chains" value="A=1-188"/>
</dbReference>
<dbReference type="PANTHER" id="PTHR11991:SF0">
    <property type="entry name" value="TRANSLATIONALLY-CONTROLLED TUMOR PROTEIN"/>
    <property type="match status" value="1"/>
</dbReference>
<keyword evidence="3 4" id="KW-0002">3D-structure</keyword>
<dbReference type="GO" id="GO:0005737">
    <property type="term" value="C:cytoplasm"/>
    <property type="evidence" value="ECO:0007669"/>
    <property type="project" value="TreeGrafter"/>
</dbReference>
<dbReference type="InterPro" id="IPR034737">
    <property type="entry name" value="TCTP"/>
</dbReference>
<protein>
    <submittedName>
        <fullName evidence="3">NoTCTP</fullName>
    </submittedName>
</protein>
<dbReference type="PANTHER" id="PTHR11991">
    <property type="entry name" value="TRANSLATIONALLY CONTROLLED TUMOR PROTEIN-RELATED"/>
    <property type="match status" value="1"/>
</dbReference>
<proteinExistence type="evidence at protein level"/>
<dbReference type="GO" id="GO:0005509">
    <property type="term" value="F:calcium ion binding"/>
    <property type="evidence" value="ECO:0007669"/>
    <property type="project" value="TreeGrafter"/>
</dbReference>
<dbReference type="SUPFAM" id="SSF51316">
    <property type="entry name" value="Mss4-like"/>
    <property type="match status" value="1"/>
</dbReference>
<name>A0A4V8H021_9STRA</name>
<dbReference type="SMR" id="A0A4V8H021"/>
<sequence>MIVYKDVISGDEVVSDALKITPVMEGGEEVPGLFEVDSAMVAVGGGDIDIGCGNAFGGAGDDEGADDATQKENNVSGPSSFAYTAMPFSSKGEFKSWVKDYVRNVRQALKGSGVAVEDIKKFMEEAPTFVKWLVDKYDDLEFFMSKSMNPDAGLIFSYYKEGAHCPTFVYVKSGYKVVKFLEHHHHHH</sequence>
<dbReference type="InterPro" id="IPR011323">
    <property type="entry name" value="Mss4/transl-control_tumour"/>
</dbReference>
<feature type="domain" description="TCTP" evidence="2">
    <location>
        <begin position="1"/>
        <end position="180"/>
    </location>
</feature>
<evidence type="ECO:0000256" key="1">
    <source>
        <dbReference type="PROSITE-ProRule" id="PRU01133"/>
    </source>
</evidence>
<dbReference type="AlphaFoldDB" id="A0A4V8H021"/>
<evidence type="ECO:0007829" key="4">
    <source>
        <dbReference type="PDB" id="6J2Y"/>
    </source>
</evidence>
<dbReference type="PDBsum" id="6J2Y"/>
<dbReference type="Pfam" id="PF00838">
    <property type="entry name" value="TCTP"/>
    <property type="match status" value="1"/>
</dbReference>
<dbReference type="PROSITE" id="PS51797">
    <property type="entry name" value="TCTP_3"/>
    <property type="match status" value="1"/>
</dbReference>